<dbReference type="GeneID" id="89686452"/>
<name>A0ABS7FH26_9NEIS</name>
<dbReference type="RefSeq" id="WP_197465941.1">
    <property type="nucleotide sequence ID" value="NZ_CP142381.1"/>
</dbReference>
<gene>
    <name evidence="1" type="ORF">KIF53_13245</name>
</gene>
<dbReference type="EMBL" id="JAHDTB010000011">
    <property type="protein sequence ID" value="MBW8288594.1"/>
    <property type="molecule type" value="Genomic_DNA"/>
</dbReference>
<comment type="caution">
    <text evidence="1">The sequence shown here is derived from an EMBL/GenBank/DDBJ whole genome shotgun (WGS) entry which is preliminary data.</text>
</comment>
<evidence type="ECO:0000313" key="1">
    <source>
        <dbReference type="EMBL" id="MBW8288594.1"/>
    </source>
</evidence>
<keyword evidence="2" id="KW-1185">Reference proteome</keyword>
<proteinExistence type="predicted"/>
<reference evidence="1 2" key="1">
    <citation type="submission" date="2021-05" db="EMBL/GenBank/DDBJ databases">
        <title>Draft Whole Genome Sequencing Of Biosensor Chromobacterium violaceum Strain CV026 Reveals A Regulatory RNA In Chromobacterium violaceum Phenotype Regulatory Network.</title>
        <authorList>
            <person name="Hong K.W."/>
            <person name="Chan K.G."/>
            <person name="Chang C.-Y."/>
        </authorList>
    </citation>
    <scope>NUCLEOTIDE SEQUENCE [LARGE SCALE GENOMIC DNA]</scope>
    <source>
        <strain evidence="1 2">ATCC 31532</strain>
    </source>
</reference>
<evidence type="ECO:0000313" key="2">
    <source>
        <dbReference type="Proteomes" id="UP000711178"/>
    </source>
</evidence>
<sequence length="210" mass="22711">MSTNTTQKTLTPTTDAAPAVLKIAEPELSGAQWVSRYPGSAKLSDLEPDFGANVTAFIAALKAAGARVSIAATFRPIERAFLIRTSWEIKNKKVKPDKAATFPGVNINWDHGDDEKSIAAARAMCAGYSTSTLGTRPALKSRHTERKAIDMTITWSGNLTIDDADGNSVVIKTEPRTGMNTELKTVGESYGVIKFWKGAKDKPHWSTDGR</sequence>
<dbReference type="Proteomes" id="UP000711178">
    <property type="component" value="Unassembled WGS sequence"/>
</dbReference>
<accession>A0ABS7FH26</accession>
<evidence type="ECO:0008006" key="3">
    <source>
        <dbReference type="Google" id="ProtNLM"/>
    </source>
</evidence>
<dbReference type="Gene3D" id="3.30.1380.10">
    <property type="match status" value="1"/>
</dbReference>
<organism evidence="1 2">
    <name type="scientific">Chromobacterium subtsugae</name>
    <dbReference type="NCBI Taxonomy" id="251747"/>
    <lineage>
        <taxon>Bacteria</taxon>
        <taxon>Pseudomonadati</taxon>
        <taxon>Pseudomonadota</taxon>
        <taxon>Betaproteobacteria</taxon>
        <taxon>Neisseriales</taxon>
        <taxon>Chromobacteriaceae</taxon>
        <taxon>Chromobacterium</taxon>
    </lineage>
</organism>
<dbReference type="InterPro" id="IPR009045">
    <property type="entry name" value="Zn_M74/Hedgehog-like"/>
</dbReference>
<protein>
    <recommendedName>
        <fullName evidence="3">Peptidoglycan-binding domain-containing protein</fullName>
    </recommendedName>
</protein>